<dbReference type="PANTHER" id="PTHR11080:SF2">
    <property type="entry name" value="LD05707P"/>
    <property type="match status" value="1"/>
</dbReference>
<dbReference type="InterPro" id="IPR000868">
    <property type="entry name" value="Isochorismatase-like_dom"/>
</dbReference>
<accession>A0ABY8VLK7</accession>
<evidence type="ECO:0000256" key="3">
    <source>
        <dbReference type="ARBA" id="ARBA00022723"/>
    </source>
</evidence>
<keyword evidence="3" id="KW-0479">Metal-binding</keyword>
<keyword evidence="10" id="KW-1185">Reference proteome</keyword>
<dbReference type="PANTHER" id="PTHR11080">
    <property type="entry name" value="PYRAZINAMIDASE/NICOTINAMIDASE"/>
    <property type="match status" value="1"/>
</dbReference>
<evidence type="ECO:0000256" key="6">
    <source>
        <dbReference type="ARBA" id="ARBA00039017"/>
    </source>
</evidence>
<comment type="similarity">
    <text evidence="1">Belongs to the isochorismatase family.</text>
</comment>
<dbReference type="SUPFAM" id="SSF52499">
    <property type="entry name" value="Isochorismatase-like hydrolases"/>
    <property type="match status" value="1"/>
</dbReference>
<organism evidence="9 10">
    <name type="scientific">Corynebacterium suedekumii</name>
    <dbReference type="NCBI Taxonomy" id="3049801"/>
    <lineage>
        <taxon>Bacteria</taxon>
        <taxon>Bacillati</taxon>
        <taxon>Actinomycetota</taxon>
        <taxon>Actinomycetes</taxon>
        <taxon>Mycobacteriales</taxon>
        <taxon>Corynebacteriaceae</taxon>
        <taxon>Corynebacterium</taxon>
    </lineage>
</organism>
<evidence type="ECO:0000256" key="1">
    <source>
        <dbReference type="ARBA" id="ARBA00006336"/>
    </source>
</evidence>
<dbReference type="Proteomes" id="UP001238805">
    <property type="component" value="Chromosome"/>
</dbReference>
<dbReference type="Pfam" id="PF00857">
    <property type="entry name" value="Isochorismatase"/>
    <property type="match status" value="1"/>
</dbReference>
<evidence type="ECO:0000256" key="7">
    <source>
        <dbReference type="ARBA" id="ARBA00043224"/>
    </source>
</evidence>
<dbReference type="InterPro" id="IPR036380">
    <property type="entry name" value="Isochorismatase-like_sf"/>
</dbReference>
<protein>
    <recommendedName>
        <fullName evidence="6">nicotinamidase</fullName>
        <ecNumber evidence="6">3.5.1.19</ecNumber>
    </recommendedName>
    <alternativeName>
        <fullName evidence="7">Nicotinamide deamidase</fullName>
    </alternativeName>
</protein>
<gene>
    <name evidence="9" type="ORF">QP029_00955</name>
</gene>
<name>A0ABY8VLK7_9CORY</name>
<dbReference type="RefSeq" id="WP_284875058.1">
    <property type="nucleotide sequence ID" value="NZ_CP126970.1"/>
</dbReference>
<keyword evidence="2" id="KW-0662">Pyridine nucleotide biosynthesis</keyword>
<feature type="domain" description="Isochorismatase-like" evidence="8">
    <location>
        <begin position="6"/>
        <end position="186"/>
    </location>
</feature>
<sequence length="187" mass="19978">MASPKTALVIVDVQNDFCPGGSLATERGTEVAGLIGSYQDNHADDYAHVVATQDWHIDPGEHFSDTPDFVDSWPVHCVADSTGAALHDAVRSHTIDAFFRKGEYSAAYSGFEGEAEGVGMAQWLRDRGVEKLDVVGIATDHCVRATVLDALEEGFEVRVLTEMCAAVDTERGDAAFAEMVGSGAQLS</sequence>
<evidence type="ECO:0000256" key="4">
    <source>
        <dbReference type="ARBA" id="ARBA00022801"/>
    </source>
</evidence>
<dbReference type="Gene3D" id="3.40.50.850">
    <property type="entry name" value="Isochorismatase-like"/>
    <property type="match status" value="1"/>
</dbReference>
<proteinExistence type="inferred from homology"/>
<evidence type="ECO:0000256" key="2">
    <source>
        <dbReference type="ARBA" id="ARBA00022642"/>
    </source>
</evidence>
<evidence type="ECO:0000259" key="8">
    <source>
        <dbReference type="Pfam" id="PF00857"/>
    </source>
</evidence>
<dbReference type="EMBL" id="CP126970">
    <property type="protein sequence ID" value="WIM70469.1"/>
    <property type="molecule type" value="Genomic_DNA"/>
</dbReference>
<evidence type="ECO:0000313" key="9">
    <source>
        <dbReference type="EMBL" id="WIM70469.1"/>
    </source>
</evidence>
<evidence type="ECO:0000313" key="10">
    <source>
        <dbReference type="Proteomes" id="UP001238805"/>
    </source>
</evidence>
<evidence type="ECO:0000256" key="5">
    <source>
        <dbReference type="ARBA" id="ARBA00037900"/>
    </source>
</evidence>
<dbReference type="CDD" id="cd01011">
    <property type="entry name" value="nicotinamidase"/>
    <property type="match status" value="1"/>
</dbReference>
<dbReference type="InterPro" id="IPR052347">
    <property type="entry name" value="Isochorismatase_Nicotinamidase"/>
</dbReference>
<comment type="pathway">
    <text evidence="5">Cofactor biosynthesis; nicotinate biosynthesis; nicotinate from nicotinamide: step 1/1.</text>
</comment>
<dbReference type="EC" id="3.5.1.19" evidence="6"/>
<keyword evidence="4" id="KW-0378">Hydrolase</keyword>
<reference evidence="9 10" key="1">
    <citation type="submission" date="2023-05" db="EMBL/GenBank/DDBJ databases">
        <title>Corynebacterium suedekumii sp. nov. and Corynebacterium breve sp. nov. isolated from raw cow's milk.</title>
        <authorList>
            <person name="Baer M.K."/>
            <person name="Mehl L."/>
            <person name="Hellmuth R."/>
            <person name="Marke G."/>
            <person name="Lipski A."/>
        </authorList>
    </citation>
    <scope>NUCLEOTIDE SEQUENCE [LARGE SCALE GENOMIC DNA]</scope>
    <source>
        <strain evidence="9 10">LM112</strain>
    </source>
</reference>